<evidence type="ECO:0000256" key="1">
    <source>
        <dbReference type="SAM" id="Phobius"/>
    </source>
</evidence>
<sequence length="162" mass="18699">MQLKNKDNGSKKYKNGYTLVEVIVYLAITSIILVVISNFILSSLKVLGVMEKKLKNELYVYQGITYIDEIIDIRKPNKISKISENEISFINENNQDNNFKLIYSKSSKSLRIKLNVKSYTNNNIIRESVEDMDFKLKGNVLYMKIITTTGKEIEKSCAVKER</sequence>
<comment type="caution">
    <text evidence="2">The sequence shown here is derived from an EMBL/GenBank/DDBJ whole genome shotgun (WGS) entry which is preliminary data.</text>
</comment>
<dbReference type="Pfam" id="PF07963">
    <property type="entry name" value="N_methyl"/>
    <property type="match status" value="1"/>
</dbReference>
<dbReference type="AlphaFoldDB" id="A0A316M659"/>
<keyword evidence="1" id="KW-0472">Membrane</keyword>
<gene>
    <name evidence="2" type="ORF">DBY38_09510</name>
</gene>
<reference evidence="2 3" key="1">
    <citation type="submission" date="2018-03" db="EMBL/GenBank/DDBJ databases">
        <title>The uncultured portion of the human microbiome is neutrally assembled.</title>
        <authorList>
            <person name="Jeraldo P."/>
            <person name="Boardman L."/>
            <person name="White B.A."/>
            <person name="Nelson H."/>
            <person name="Goldenfeld N."/>
            <person name="Chia N."/>
        </authorList>
    </citation>
    <scope>NUCLEOTIDE SEQUENCE [LARGE SCALE GENOMIC DNA]</scope>
    <source>
        <strain evidence="2">CIM:MAG 903</strain>
    </source>
</reference>
<dbReference type="InterPro" id="IPR012902">
    <property type="entry name" value="N_methyl_site"/>
</dbReference>
<keyword evidence="1" id="KW-1133">Transmembrane helix</keyword>
<name>A0A316M659_9CLOT</name>
<protein>
    <recommendedName>
        <fullName evidence="4">Prepilin-type N-terminal cleavage/methylation domain-containing protein</fullName>
    </recommendedName>
</protein>
<proteinExistence type="predicted"/>
<evidence type="ECO:0008006" key="4">
    <source>
        <dbReference type="Google" id="ProtNLM"/>
    </source>
</evidence>
<accession>A0A316M659</accession>
<evidence type="ECO:0000313" key="2">
    <source>
        <dbReference type="EMBL" id="PWL52729.1"/>
    </source>
</evidence>
<evidence type="ECO:0000313" key="3">
    <source>
        <dbReference type="Proteomes" id="UP000246114"/>
    </source>
</evidence>
<dbReference type="Proteomes" id="UP000246114">
    <property type="component" value="Unassembled WGS sequence"/>
</dbReference>
<dbReference type="EMBL" id="QAMZ01000045">
    <property type="protein sequence ID" value="PWL52729.1"/>
    <property type="molecule type" value="Genomic_DNA"/>
</dbReference>
<feature type="transmembrane region" description="Helical" evidence="1">
    <location>
        <begin position="22"/>
        <end position="44"/>
    </location>
</feature>
<keyword evidence="1" id="KW-0812">Transmembrane</keyword>
<organism evidence="2 3">
    <name type="scientific">Clostridium cadaveris</name>
    <dbReference type="NCBI Taxonomy" id="1529"/>
    <lineage>
        <taxon>Bacteria</taxon>
        <taxon>Bacillati</taxon>
        <taxon>Bacillota</taxon>
        <taxon>Clostridia</taxon>
        <taxon>Eubacteriales</taxon>
        <taxon>Clostridiaceae</taxon>
        <taxon>Clostridium</taxon>
    </lineage>
</organism>